<evidence type="ECO:0000256" key="4">
    <source>
        <dbReference type="ARBA" id="ARBA00022801"/>
    </source>
</evidence>
<gene>
    <name evidence="9" type="ORF">LARSCL_LOCUS10557</name>
</gene>
<dbReference type="CDD" id="cd16029">
    <property type="entry name" value="4-S"/>
    <property type="match status" value="1"/>
</dbReference>
<evidence type="ECO:0000259" key="8">
    <source>
        <dbReference type="Pfam" id="PF00884"/>
    </source>
</evidence>
<keyword evidence="5" id="KW-0106">Calcium</keyword>
<evidence type="ECO:0000313" key="9">
    <source>
        <dbReference type="EMBL" id="CAL1279725.1"/>
    </source>
</evidence>
<evidence type="ECO:0000256" key="5">
    <source>
        <dbReference type="ARBA" id="ARBA00022837"/>
    </source>
</evidence>
<feature type="domain" description="Sulfatase N-terminal" evidence="8">
    <location>
        <begin position="26"/>
        <end position="354"/>
    </location>
</feature>
<dbReference type="InterPro" id="IPR000917">
    <property type="entry name" value="Sulfatase_N"/>
</dbReference>
<dbReference type="SUPFAM" id="SSF53649">
    <property type="entry name" value="Alkaline phosphatase-like"/>
    <property type="match status" value="1"/>
</dbReference>
<dbReference type="InterPro" id="IPR017850">
    <property type="entry name" value="Alkaline_phosphatase_core_sf"/>
</dbReference>
<evidence type="ECO:0000256" key="1">
    <source>
        <dbReference type="ARBA" id="ARBA00001913"/>
    </source>
</evidence>
<organism evidence="9 10">
    <name type="scientific">Larinioides sclopetarius</name>
    <dbReference type="NCBI Taxonomy" id="280406"/>
    <lineage>
        <taxon>Eukaryota</taxon>
        <taxon>Metazoa</taxon>
        <taxon>Ecdysozoa</taxon>
        <taxon>Arthropoda</taxon>
        <taxon>Chelicerata</taxon>
        <taxon>Arachnida</taxon>
        <taxon>Araneae</taxon>
        <taxon>Araneomorphae</taxon>
        <taxon>Entelegynae</taxon>
        <taxon>Araneoidea</taxon>
        <taxon>Araneidae</taxon>
        <taxon>Larinioides</taxon>
    </lineage>
</organism>
<dbReference type="Pfam" id="PF00884">
    <property type="entry name" value="Sulfatase"/>
    <property type="match status" value="1"/>
</dbReference>
<dbReference type="PROSITE" id="PS00149">
    <property type="entry name" value="SULFATASE_2"/>
    <property type="match status" value="1"/>
</dbReference>
<evidence type="ECO:0000256" key="3">
    <source>
        <dbReference type="ARBA" id="ARBA00022723"/>
    </source>
</evidence>
<dbReference type="PANTHER" id="PTHR10342">
    <property type="entry name" value="ARYLSULFATASE"/>
    <property type="match status" value="1"/>
</dbReference>
<sequence length="565" mass="64508">MHLFLGWIILLVNLSYLNASNSTQLPHIVIIYADDLGWNDVSFHGSPEIPTPNIDALALNGITLQNYYGEWLCTPSRAALLTGKYPMRLGLQHSVILAGEKSGLPLNEITMPQYFKRFGYRTHMIGKWHLGYQTKEYTPTYRGFDTFFGYWNGYIDYYDHNYLEVLCSSLPQKFWGQDLYEDLTPVKNVKGKYATQLFTEKAEEIILKHDTSKPMFMYFAHLAAHSGNSYQKSQAPGDVVSQFKYIKNLGRRIQAGVIKEMDDSVGVVFNALYQKNMLENTIFLFISDNGGQVDPENGFGSNYPLRGNKETYWEGGIHIPAVIWSPLLNLDMPRISHQLMHVTDWLPTLYTLIGGNVEDLGSIDGINMWQALLNDAPSPRTEILQNLDPIAGTAAFRQGHLKLGYGTSSTTYNFWYEPSGLKAFDTPTTYDWVFKNGSIVRDVLQEMNRWIVKSPDDVYQNLRLTCEQPPPKKASLCDPSIKPCLFNITADPCEYYDIADQHPDTVNEMLEIIEKFQSQEMKPQSKACDALANPMCHQFLYVPWMDQDHYQECDFLSEDDSPQPN</sequence>
<feature type="signal peptide" evidence="7">
    <location>
        <begin position="1"/>
        <end position="19"/>
    </location>
</feature>
<keyword evidence="10" id="KW-1185">Reference proteome</keyword>
<accession>A0AAV2A6T3</accession>
<comment type="caution">
    <text evidence="9">The sequence shown here is derived from an EMBL/GenBank/DDBJ whole genome shotgun (WGS) entry which is preliminary data.</text>
</comment>
<keyword evidence="6" id="KW-0325">Glycoprotein</keyword>
<evidence type="ECO:0000256" key="7">
    <source>
        <dbReference type="SAM" id="SignalP"/>
    </source>
</evidence>
<dbReference type="GO" id="GO:0008484">
    <property type="term" value="F:sulfuric ester hydrolase activity"/>
    <property type="evidence" value="ECO:0007669"/>
    <property type="project" value="InterPro"/>
</dbReference>
<protein>
    <recommendedName>
        <fullName evidence="8">Sulfatase N-terminal domain-containing protein</fullName>
    </recommendedName>
</protein>
<keyword evidence="7" id="KW-0732">Signal</keyword>
<dbReference type="EMBL" id="CAXIEN010000125">
    <property type="protein sequence ID" value="CAL1279725.1"/>
    <property type="molecule type" value="Genomic_DNA"/>
</dbReference>
<evidence type="ECO:0000256" key="6">
    <source>
        <dbReference type="ARBA" id="ARBA00023180"/>
    </source>
</evidence>
<evidence type="ECO:0000313" key="10">
    <source>
        <dbReference type="Proteomes" id="UP001497382"/>
    </source>
</evidence>
<proteinExistence type="inferred from homology"/>
<dbReference type="Gene3D" id="3.30.1120.10">
    <property type="match status" value="1"/>
</dbReference>
<keyword evidence="4" id="KW-0378">Hydrolase</keyword>
<feature type="chain" id="PRO_5043886620" description="Sulfatase N-terminal domain-containing protein" evidence="7">
    <location>
        <begin position="20"/>
        <end position="565"/>
    </location>
</feature>
<dbReference type="InterPro" id="IPR024607">
    <property type="entry name" value="Sulfatase_CS"/>
</dbReference>
<dbReference type="GO" id="GO:0046872">
    <property type="term" value="F:metal ion binding"/>
    <property type="evidence" value="ECO:0007669"/>
    <property type="project" value="UniProtKB-KW"/>
</dbReference>
<dbReference type="Gene3D" id="3.40.720.10">
    <property type="entry name" value="Alkaline Phosphatase, subunit A"/>
    <property type="match status" value="1"/>
</dbReference>
<reference evidence="9 10" key="1">
    <citation type="submission" date="2024-04" db="EMBL/GenBank/DDBJ databases">
        <authorList>
            <person name="Rising A."/>
            <person name="Reimegard J."/>
            <person name="Sonavane S."/>
            <person name="Akerstrom W."/>
            <person name="Nylinder S."/>
            <person name="Hedman E."/>
            <person name="Kallberg Y."/>
        </authorList>
    </citation>
    <scope>NUCLEOTIDE SEQUENCE [LARGE SCALE GENOMIC DNA]</scope>
</reference>
<dbReference type="InterPro" id="IPR047115">
    <property type="entry name" value="ARSB"/>
</dbReference>
<keyword evidence="3" id="KW-0479">Metal-binding</keyword>
<evidence type="ECO:0000256" key="2">
    <source>
        <dbReference type="ARBA" id="ARBA00008779"/>
    </source>
</evidence>
<dbReference type="AlphaFoldDB" id="A0AAV2A6T3"/>
<dbReference type="Proteomes" id="UP001497382">
    <property type="component" value="Unassembled WGS sequence"/>
</dbReference>
<dbReference type="PANTHER" id="PTHR10342:SF273">
    <property type="entry name" value="RE14504P"/>
    <property type="match status" value="1"/>
</dbReference>
<name>A0AAV2A6T3_9ARAC</name>
<comment type="cofactor">
    <cofactor evidence="1">
        <name>Ca(2+)</name>
        <dbReference type="ChEBI" id="CHEBI:29108"/>
    </cofactor>
</comment>
<comment type="similarity">
    <text evidence="2">Belongs to the sulfatase family.</text>
</comment>